<evidence type="ECO:0000256" key="4">
    <source>
        <dbReference type="ARBA" id="ARBA00023235"/>
    </source>
</evidence>
<dbReference type="PROSITE" id="PS50072">
    <property type="entry name" value="CSA_PPIASE_2"/>
    <property type="match status" value="1"/>
</dbReference>
<dbReference type="EMBL" id="CP001101">
    <property type="protein sequence ID" value="ACE04696.1"/>
    <property type="molecule type" value="Genomic_DNA"/>
</dbReference>
<dbReference type="SUPFAM" id="SSF50891">
    <property type="entry name" value="Cyclophilin-like"/>
    <property type="match status" value="1"/>
</dbReference>
<evidence type="ECO:0000313" key="7">
    <source>
        <dbReference type="EMBL" id="ACE04696.1"/>
    </source>
</evidence>
<dbReference type="InterPro" id="IPR002130">
    <property type="entry name" value="Cyclophilin-type_PPIase_dom"/>
</dbReference>
<feature type="domain" description="PPIase cyclophilin-type" evidence="6">
    <location>
        <begin position="9"/>
        <end position="159"/>
    </location>
</feature>
<reference evidence="7" key="1">
    <citation type="submission" date="2008-06" db="EMBL/GenBank/DDBJ databases">
        <title>Complete sequence of Chlorobium phaeobacteroides BS1.</title>
        <authorList>
            <consortium name="US DOE Joint Genome Institute"/>
            <person name="Lucas S."/>
            <person name="Copeland A."/>
            <person name="Lapidus A."/>
            <person name="Glavina del Rio T."/>
            <person name="Dalin E."/>
            <person name="Tice H."/>
            <person name="Bruce D."/>
            <person name="Goodwin L."/>
            <person name="Pitluck S."/>
            <person name="Schmutz J."/>
            <person name="Larimer F."/>
            <person name="Land M."/>
            <person name="Hauser L."/>
            <person name="Kyrpides N."/>
            <person name="Ovchinnikova G."/>
            <person name="Li T."/>
            <person name="Liu Z."/>
            <person name="Zhao F."/>
            <person name="Overmann J."/>
            <person name="Bryant D.A."/>
            <person name="Richardson P."/>
        </authorList>
    </citation>
    <scope>NUCLEOTIDE SEQUENCE [LARGE SCALE GENOMIC DNA]</scope>
    <source>
        <strain evidence="7">BS1</strain>
    </source>
</reference>
<dbReference type="HOGENOM" id="CLU_012062_16_3_10"/>
<evidence type="ECO:0000256" key="1">
    <source>
        <dbReference type="ARBA" id="ARBA00002388"/>
    </source>
</evidence>
<dbReference type="CDD" id="cd00317">
    <property type="entry name" value="cyclophilin"/>
    <property type="match status" value="1"/>
</dbReference>
<evidence type="ECO:0000256" key="5">
    <source>
        <dbReference type="RuleBase" id="RU363019"/>
    </source>
</evidence>
<evidence type="ECO:0000259" key="6">
    <source>
        <dbReference type="PROSITE" id="PS50072"/>
    </source>
</evidence>
<accession>B3ELA8</accession>
<keyword evidence="3 5" id="KW-0697">Rotamase</keyword>
<comment type="catalytic activity">
    <reaction evidence="5">
        <text>[protein]-peptidylproline (omega=180) = [protein]-peptidylproline (omega=0)</text>
        <dbReference type="Rhea" id="RHEA:16237"/>
        <dbReference type="Rhea" id="RHEA-COMP:10747"/>
        <dbReference type="Rhea" id="RHEA-COMP:10748"/>
        <dbReference type="ChEBI" id="CHEBI:83833"/>
        <dbReference type="ChEBI" id="CHEBI:83834"/>
        <dbReference type="EC" id="5.2.1.8"/>
    </reaction>
</comment>
<dbReference type="AlphaFoldDB" id="B3ELA8"/>
<dbReference type="STRING" id="331678.Cphamn1_1778"/>
<protein>
    <recommendedName>
        <fullName evidence="5">Peptidyl-prolyl cis-trans isomerase</fullName>
        <shortName evidence="5">PPIase</shortName>
        <ecNumber evidence="5">5.2.1.8</ecNumber>
    </recommendedName>
</protein>
<dbReference type="Pfam" id="PF00160">
    <property type="entry name" value="Pro_isomerase"/>
    <property type="match status" value="1"/>
</dbReference>
<dbReference type="Gene3D" id="2.40.100.10">
    <property type="entry name" value="Cyclophilin-like"/>
    <property type="match status" value="1"/>
</dbReference>
<gene>
    <name evidence="7" type="ordered locus">Cphamn1_1778</name>
</gene>
<evidence type="ECO:0000256" key="3">
    <source>
        <dbReference type="ARBA" id="ARBA00023110"/>
    </source>
</evidence>
<dbReference type="PANTHER" id="PTHR45625:SF4">
    <property type="entry name" value="PEPTIDYLPROLYL ISOMERASE DOMAIN AND WD REPEAT-CONTAINING PROTEIN 1"/>
    <property type="match status" value="1"/>
</dbReference>
<proteinExistence type="inferred from homology"/>
<evidence type="ECO:0000256" key="2">
    <source>
        <dbReference type="ARBA" id="ARBA00007365"/>
    </source>
</evidence>
<organism evidence="7">
    <name type="scientific">Chlorobium phaeobacteroides (strain BS1)</name>
    <dbReference type="NCBI Taxonomy" id="331678"/>
    <lineage>
        <taxon>Bacteria</taxon>
        <taxon>Pseudomonadati</taxon>
        <taxon>Chlorobiota</taxon>
        <taxon>Chlorobiia</taxon>
        <taxon>Chlorobiales</taxon>
        <taxon>Chlorobiaceae</taxon>
        <taxon>Chlorobium/Pelodictyon group</taxon>
        <taxon>Chlorobium</taxon>
    </lineage>
</organism>
<sequence length="164" mass="18305">MSVLYKIKTSLGDITLSLYDDTPQHKENFEKLVRENYYDGIRFHRVIEGFMIQTGDPLSRNDDNRSLHGTGGPDYRIPAEIKHPNVKGTLAAARDNNPEKASSGSQFYINQADNGFLNGEYTVFGKVTDGLDIVDAIATVEKDFNDNPVVPITIETIEILPEKS</sequence>
<dbReference type="InterPro" id="IPR044666">
    <property type="entry name" value="Cyclophilin_A-like"/>
</dbReference>
<dbReference type="PIRSF" id="PIRSF001467">
    <property type="entry name" value="Peptidylpro_ismrse"/>
    <property type="match status" value="1"/>
</dbReference>
<dbReference type="InterPro" id="IPR024936">
    <property type="entry name" value="Cyclophilin-type_PPIase"/>
</dbReference>
<dbReference type="eggNOG" id="COG0652">
    <property type="taxonomic scope" value="Bacteria"/>
</dbReference>
<comment type="function">
    <text evidence="1 5">PPIases accelerate the folding of proteins. It catalyzes the cis-trans isomerization of proline imidic peptide bonds in oligopeptides.</text>
</comment>
<dbReference type="KEGG" id="cpb:Cphamn1_1778"/>
<dbReference type="InterPro" id="IPR029000">
    <property type="entry name" value="Cyclophilin-like_dom_sf"/>
</dbReference>
<dbReference type="PRINTS" id="PR00153">
    <property type="entry name" value="CSAPPISMRASE"/>
</dbReference>
<dbReference type="OrthoDB" id="9807797at2"/>
<dbReference type="EC" id="5.2.1.8" evidence="5"/>
<comment type="similarity">
    <text evidence="2 5">Belongs to the cyclophilin-type PPIase family.</text>
</comment>
<keyword evidence="4 5" id="KW-0413">Isomerase</keyword>
<name>B3ELA8_CHLPB</name>
<dbReference type="PANTHER" id="PTHR45625">
    <property type="entry name" value="PEPTIDYL-PROLYL CIS-TRANS ISOMERASE-RELATED"/>
    <property type="match status" value="1"/>
</dbReference>
<dbReference type="GO" id="GO:0003755">
    <property type="term" value="F:peptidyl-prolyl cis-trans isomerase activity"/>
    <property type="evidence" value="ECO:0007669"/>
    <property type="project" value="UniProtKB-UniRule"/>
</dbReference>